<feature type="non-terminal residue" evidence="1">
    <location>
        <position position="92"/>
    </location>
</feature>
<organism evidence="1 2">
    <name type="scientific">Actinospica durhamensis</name>
    <dbReference type="NCBI Taxonomy" id="1508375"/>
    <lineage>
        <taxon>Bacteria</taxon>
        <taxon>Bacillati</taxon>
        <taxon>Actinomycetota</taxon>
        <taxon>Actinomycetes</taxon>
        <taxon>Catenulisporales</taxon>
        <taxon>Actinospicaceae</taxon>
        <taxon>Actinospica</taxon>
    </lineage>
</organism>
<dbReference type="Gene3D" id="3.30.70.1280">
    <property type="entry name" value="SP0830-like domains"/>
    <property type="match status" value="1"/>
</dbReference>
<gene>
    <name evidence="1" type="ORF">KDL01_39455</name>
</gene>
<accession>A0A941EZD6</accession>
<comment type="caution">
    <text evidence="1">The sequence shown here is derived from an EMBL/GenBank/DDBJ whole genome shotgun (WGS) entry which is preliminary data.</text>
</comment>
<proteinExistence type="predicted"/>
<dbReference type="RefSeq" id="WP_212533840.1">
    <property type="nucleotide sequence ID" value="NZ_JAGSOG010000442.1"/>
</dbReference>
<reference evidence="1" key="1">
    <citation type="submission" date="2021-04" db="EMBL/GenBank/DDBJ databases">
        <title>Genome based classification of Actinospica acidithermotolerans sp. nov., an actinobacterium isolated from an Indonesian hot spring.</title>
        <authorList>
            <person name="Kusuma A.B."/>
            <person name="Putra K.E."/>
            <person name="Nafisah S."/>
            <person name="Loh J."/>
            <person name="Nouioui I."/>
            <person name="Goodfellow M."/>
        </authorList>
    </citation>
    <scope>NUCLEOTIDE SEQUENCE</scope>
    <source>
        <strain evidence="1">CSCA 57</strain>
    </source>
</reference>
<dbReference type="PANTHER" id="PTHR36439:SF1">
    <property type="entry name" value="DUF1697 DOMAIN-CONTAINING PROTEIN"/>
    <property type="match status" value="1"/>
</dbReference>
<evidence type="ECO:0000313" key="1">
    <source>
        <dbReference type="EMBL" id="MBR7839403.1"/>
    </source>
</evidence>
<protein>
    <submittedName>
        <fullName evidence="1">DUF1697 domain-containing protein</fullName>
    </submittedName>
</protein>
<dbReference type="SUPFAM" id="SSF160379">
    <property type="entry name" value="SP0830-like"/>
    <property type="match status" value="1"/>
</dbReference>
<keyword evidence="2" id="KW-1185">Reference proteome</keyword>
<evidence type="ECO:0000313" key="2">
    <source>
        <dbReference type="Proteomes" id="UP000675781"/>
    </source>
</evidence>
<dbReference type="PANTHER" id="PTHR36439">
    <property type="entry name" value="BLL4334 PROTEIN"/>
    <property type="match status" value="1"/>
</dbReference>
<dbReference type="Proteomes" id="UP000675781">
    <property type="component" value="Unassembled WGS sequence"/>
</dbReference>
<dbReference type="EMBL" id="JAGSOG010000442">
    <property type="protein sequence ID" value="MBR7839403.1"/>
    <property type="molecule type" value="Genomic_DNA"/>
</dbReference>
<dbReference type="AlphaFoldDB" id="A0A941EZD6"/>
<name>A0A941EZD6_9ACTN</name>
<sequence>MTRQVALLRAVNVGKRQVPMARLRQLMAEDGFEDVVTFLQSGNVVFADGGRTAERNGTRLEKLIEDEFGFAVEAVMRTHRQLDAVIAHNPLP</sequence>
<dbReference type="Pfam" id="PF08002">
    <property type="entry name" value="DUF1697"/>
    <property type="match status" value="1"/>
</dbReference>
<dbReference type="InterPro" id="IPR012545">
    <property type="entry name" value="DUF1697"/>
</dbReference>